<protein>
    <recommendedName>
        <fullName evidence="3">PQQ-binding-like beta-propeller repeat protein</fullName>
    </recommendedName>
</protein>
<dbReference type="InterPro" id="IPR051200">
    <property type="entry name" value="Host-pathogen_enzymatic-act"/>
</dbReference>
<dbReference type="InterPro" id="IPR015943">
    <property type="entry name" value="WD40/YVTN_repeat-like_dom_sf"/>
</dbReference>
<evidence type="ECO:0008006" key="3">
    <source>
        <dbReference type="Google" id="ProtNLM"/>
    </source>
</evidence>
<dbReference type="OrthoDB" id="57332at2"/>
<organism evidence="1 2">
    <name type="scientific">Nonomuraea diastatica</name>
    <dbReference type="NCBI Taxonomy" id="1848329"/>
    <lineage>
        <taxon>Bacteria</taxon>
        <taxon>Bacillati</taxon>
        <taxon>Actinomycetota</taxon>
        <taxon>Actinomycetes</taxon>
        <taxon>Streptosporangiales</taxon>
        <taxon>Streptosporangiaceae</taxon>
        <taxon>Nonomuraea</taxon>
    </lineage>
</organism>
<sequence>MEHEVLGMLRSLLVVVAGLLPALVSPTAASATPSRCGGQAVTTYGPASVTGAVVGAAVHEGHVYVVTRGPKPPVLAEIDLSTREVVRSVTLPDGPADGEPEGGWAVAVSGGTVYVGTYPVPDLYGFDIATGKVTHLHSFGGTGGFVWSLAAAPDGTLYAGTSPDGRVWEYVPGTGAVRRYDVPAQGEHHVRAVAADDRYVYAGLLEKRLLVRIDRESGAVRQLATGGAAIGVVALNGDRVLAAAGGELIDVRKDGTDLRRVTIASGLLDALTTAADGSVYAASRPDGTVYRYRTGDTALTKVIDPPSYGDETRLLHVTGENTLLSVAGSGGLWSLDAGTGAAEFTDLIDAGLPPGAERPQSMLLVPGRAVYAGGHFAMEIRDLRTGGHRRIRVPGEPKAMVGNGNKVYAAMYPTGEIISVDVRTDEVRSLGYLGHDQKRPWDIEYDPRSGKLLVATASLSASIGGALSVVDPHTGGMDVYQGIIPGQSLMSLTLDAGRDVVYLAGDVFGTSAPSASIAAFDLARRTVLWRAEPMPGHRTFQDVKLHGGLLYASYKRDSGAWIALDPATRQVVRQGMLSGYGELTVHRGRLFASVFRDGGNAYELDAERGATLLATGMGDEWHTNPQLHFEPGSWNAWAIAGRDLARIRLDPRCPPVTVPAPGTEVPA</sequence>
<dbReference type="SUPFAM" id="SSF50998">
    <property type="entry name" value="Quinoprotein alcohol dehydrogenase-like"/>
    <property type="match status" value="1"/>
</dbReference>
<dbReference type="InterPro" id="IPR011047">
    <property type="entry name" value="Quinoprotein_ADH-like_sf"/>
</dbReference>
<evidence type="ECO:0000313" key="2">
    <source>
        <dbReference type="Proteomes" id="UP000294543"/>
    </source>
</evidence>
<accession>A0A4R4WEJ9</accession>
<dbReference type="PANTHER" id="PTHR47197:SF3">
    <property type="entry name" value="DIHYDRO-HEME D1 DEHYDROGENASE"/>
    <property type="match status" value="1"/>
</dbReference>
<dbReference type="AlphaFoldDB" id="A0A4R4WEJ9"/>
<proteinExistence type="predicted"/>
<dbReference type="PANTHER" id="PTHR47197">
    <property type="entry name" value="PROTEIN NIRF"/>
    <property type="match status" value="1"/>
</dbReference>
<reference evidence="1 2" key="1">
    <citation type="submission" date="2019-03" db="EMBL/GenBank/DDBJ databases">
        <title>Draft genome sequences of novel Actinobacteria.</title>
        <authorList>
            <person name="Sahin N."/>
            <person name="Ay H."/>
            <person name="Saygin H."/>
        </authorList>
    </citation>
    <scope>NUCLEOTIDE SEQUENCE [LARGE SCALE GENOMIC DNA]</scope>
    <source>
        <strain evidence="1 2">KC712</strain>
    </source>
</reference>
<evidence type="ECO:0000313" key="1">
    <source>
        <dbReference type="EMBL" id="TDD14683.1"/>
    </source>
</evidence>
<name>A0A4R4WEJ9_9ACTN</name>
<keyword evidence="2" id="KW-1185">Reference proteome</keyword>
<dbReference type="SUPFAM" id="SSF69304">
    <property type="entry name" value="Tricorn protease N-terminal domain"/>
    <property type="match status" value="1"/>
</dbReference>
<gene>
    <name evidence="1" type="ORF">E1294_36875</name>
</gene>
<dbReference type="EMBL" id="SMKP01000142">
    <property type="protein sequence ID" value="TDD14683.1"/>
    <property type="molecule type" value="Genomic_DNA"/>
</dbReference>
<comment type="caution">
    <text evidence="1">The sequence shown here is derived from an EMBL/GenBank/DDBJ whole genome shotgun (WGS) entry which is preliminary data.</text>
</comment>
<dbReference type="RefSeq" id="WP_132515608.1">
    <property type="nucleotide sequence ID" value="NZ_SMKP01000142.1"/>
</dbReference>
<dbReference type="Gene3D" id="2.130.10.10">
    <property type="entry name" value="YVTN repeat-like/Quinoprotein amine dehydrogenase"/>
    <property type="match status" value="2"/>
</dbReference>
<dbReference type="Proteomes" id="UP000294543">
    <property type="component" value="Unassembled WGS sequence"/>
</dbReference>